<dbReference type="InterPro" id="IPR011625">
    <property type="entry name" value="A2M_N_BRD"/>
</dbReference>
<keyword evidence="2" id="KW-0882">Thioester bond</keyword>
<evidence type="ECO:0000259" key="5">
    <source>
        <dbReference type="SMART" id="SM01361"/>
    </source>
</evidence>
<evidence type="ECO:0000313" key="7">
    <source>
        <dbReference type="RefSeq" id="XP_019893078.1"/>
    </source>
</evidence>
<dbReference type="GeneID" id="101895381"/>
<name>A0A9J7DG02_MUSDO</name>
<dbReference type="SUPFAM" id="SSF48239">
    <property type="entry name" value="Terpenoid cyclases/Protein prenyltransferases"/>
    <property type="match status" value="1"/>
</dbReference>
<keyword evidence="3" id="KW-1015">Disulfide bond</keyword>
<dbReference type="KEGG" id="mde:101895381"/>
<dbReference type="SUPFAM" id="SSF49410">
    <property type="entry name" value="Alpha-macroglobulin receptor domain"/>
    <property type="match status" value="1"/>
</dbReference>
<gene>
    <name evidence="7" type="primary">LOC101895381</name>
</gene>
<dbReference type="GO" id="GO:0005615">
    <property type="term" value="C:extracellular space"/>
    <property type="evidence" value="ECO:0007669"/>
    <property type="project" value="InterPro"/>
</dbReference>
<dbReference type="SMART" id="SM01419">
    <property type="entry name" value="Thiol-ester_cl"/>
    <property type="match status" value="1"/>
</dbReference>
<dbReference type="PANTHER" id="PTHR11412:SF136">
    <property type="entry name" value="CD109 ANTIGEN"/>
    <property type="match status" value="1"/>
</dbReference>
<feature type="domain" description="Alpha-macroglobulin receptor-binding" evidence="5">
    <location>
        <begin position="723"/>
        <end position="813"/>
    </location>
</feature>
<dbReference type="InterPro" id="IPR019742">
    <property type="entry name" value="MacrogloblnA2_CS"/>
</dbReference>
<evidence type="ECO:0000256" key="2">
    <source>
        <dbReference type="ARBA" id="ARBA00022966"/>
    </source>
</evidence>
<organism evidence="6 7">
    <name type="scientific">Musca domestica</name>
    <name type="common">House fly</name>
    <dbReference type="NCBI Taxonomy" id="7370"/>
    <lineage>
        <taxon>Eukaryota</taxon>
        <taxon>Metazoa</taxon>
        <taxon>Ecdysozoa</taxon>
        <taxon>Arthropoda</taxon>
        <taxon>Hexapoda</taxon>
        <taxon>Insecta</taxon>
        <taxon>Pterygota</taxon>
        <taxon>Neoptera</taxon>
        <taxon>Endopterygota</taxon>
        <taxon>Diptera</taxon>
        <taxon>Brachycera</taxon>
        <taxon>Muscomorpha</taxon>
        <taxon>Muscoidea</taxon>
        <taxon>Muscidae</taxon>
        <taxon>Musca</taxon>
    </lineage>
</organism>
<accession>A0A9J7DG02</accession>
<dbReference type="SMART" id="SM01360">
    <property type="entry name" value="A2M"/>
    <property type="match status" value="1"/>
</dbReference>
<dbReference type="Pfam" id="PF07678">
    <property type="entry name" value="TED_complement"/>
    <property type="match status" value="1"/>
</dbReference>
<dbReference type="InterPro" id="IPR050473">
    <property type="entry name" value="A2M/Complement_sys"/>
</dbReference>
<sequence>VSIMAPKQVKPGADVTLEVKAQPKSLVAILAVDLGVYLLDSSYDLQKNDILYSLEVDISGLPFLALVYPGLLSGLVTLTNAHYEFVPLLHPTISLPTPFNEAKFRKNFPETWIFENYEITNDTTQLTLKIPDTITTWRLTAFSMNEETGFGIVHGPTDITTIQPFFITLNLPYSVKRGEIVAIPIQIHNYLNETLDTEISLINAKEEFYFMESTIFNRETGSTEQQRTKHVTMPANGVDTVSFLINPRLAGYIELKITAKNRLASDGIIEKLRVEPEGIKKEFNKIQNINVIPSGPVELSIPLTMHSNMVLQSEVISLSVVGDNMAPVLLNLNDLVNLPTGCGEQNMADFAPNVLALQYLKLTGQYHREAKLVSKAKRFIEIGYQQQLTYRHDNGGYSVFGQRQDLEASTWLTAYTIRFFIKSLKYAIPIERHIIESGLDYLATAQREDGSFPYTGYLIDPSQQNRFGFTAFILMTFLEDEKLARKHPITIRKGLNFLSGSMNRTNDMYALSIMAVTLQMAKNYTTSRTILDKIIQRKKSSHDLVWWSQNDRNMAKDVEITGYVLMAMLEIGYSVEVAKKAFNWLTQQRNAKGGFQSSQDTVVGVQALIKYSVKYRVTGSINVTVNYTAMDNNTQIVKIGEMVVDARNMKIVQMEELPKTTRAVKILATGFGNCSLQLTYQYYTNGEDSFQYFQLAPKVELLNPAEMSLEICFSYIEPSSKATNMVVMEVNLPSGFSGDEKDMDELLENDIVQRIEMKNSETTIIVYSAQLMAEEKSCLSLMAYKIHDVVYRKAAAIIIYDYYNISRHDTVFYKIVAETAQDHSSKVENTPITLDNENSIF</sequence>
<reference evidence="7" key="1">
    <citation type="submission" date="2025-08" db="UniProtKB">
        <authorList>
            <consortium name="RefSeq"/>
        </authorList>
    </citation>
    <scope>IDENTIFICATION</scope>
    <source>
        <strain evidence="7">Aabys</strain>
        <tissue evidence="7">Whole body</tissue>
    </source>
</reference>
<dbReference type="InterPro" id="IPR013783">
    <property type="entry name" value="Ig-like_fold"/>
</dbReference>
<evidence type="ECO:0000313" key="6">
    <source>
        <dbReference type="Proteomes" id="UP001652621"/>
    </source>
</evidence>
<dbReference type="RefSeq" id="XP_019893078.1">
    <property type="nucleotide sequence ID" value="XM_020037519.2"/>
</dbReference>
<dbReference type="Pfam" id="PF07677">
    <property type="entry name" value="A2M_recep"/>
    <property type="match status" value="1"/>
</dbReference>
<feature type="non-terminal residue" evidence="7">
    <location>
        <position position="1"/>
    </location>
</feature>
<dbReference type="Gene3D" id="2.60.40.10">
    <property type="entry name" value="Immunoglobulins"/>
    <property type="match status" value="1"/>
</dbReference>
<dbReference type="InterPro" id="IPR008930">
    <property type="entry name" value="Terpenoid_cyclase/PrenylTrfase"/>
</dbReference>
<dbReference type="SMART" id="SM01361">
    <property type="entry name" value="A2M_recep"/>
    <property type="match status" value="1"/>
</dbReference>
<protein>
    <submittedName>
        <fullName evidence="7">C3 and PZP-like alpha-2-macroglobulin domain-containing protein 8</fullName>
    </submittedName>
</protein>
<dbReference type="InterPro" id="IPR047565">
    <property type="entry name" value="Alpha-macroglob_thiol-ester_cl"/>
</dbReference>
<keyword evidence="1" id="KW-0732">Signal</keyword>
<evidence type="ECO:0000256" key="3">
    <source>
        <dbReference type="ARBA" id="ARBA00023157"/>
    </source>
</evidence>
<dbReference type="GO" id="GO:0004866">
    <property type="term" value="F:endopeptidase inhibitor activity"/>
    <property type="evidence" value="ECO:0007669"/>
    <property type="project" value="InterPro"/>
</dbReference>
<dbReference type="Pfam" id="PF07703">
    <property type="entry name" value="A2M_BRD"/>
    <property type="match status" value="1"/>
</dbReference>
<dbReference type="Pfam" id="PF00207">
    <property type="entry name" value="A2M"/>
    <property type="match status" value="1"/>
</dbReference>
<dbReference type="Gene3D" id="2.60.40.690">
    <property type="entry name" value="Alpha-macroglobulin, receptor-binding domain"/>
    <property type="match status" value="1"/>
</dbReference>
<evidence type="ECO:0000259" key="4">
    <source>
        <dbReference type="SMART" id="SM01360"/>
    </source>
</evidence>
<feature type="domain" description="Alpha-2-macroglobulin" evidence="4">
    <location>
        <begin position="111"/>
        <end position="201"/>
    </location>
</feature>
<evidence type="ECO:0000256" key="1">
    <source>
        <dbReference type="ARBA" id="ARBA00022729"/>
    </source>
</evidence>
<dbReference type="Proteomes" id="UP001652621">
    <property type="component" value="Unplaced"/>
</dbReference>
<dbReference type="VEuPathDB" id="VectorBase:MDOMA2_010441"/>
<dbReference type="InterPro" id="IPR036595">
    <property type="entry name" value="A-macroglobulin_rcpt-bd_sf"/>
</dbReference>
<dbReference type="PROSITE" id="PS00477">
    <property type="entry name" value="ALPHA_2_MACROGLOBULIN"/>
    <property type="match status" value="1"/>
</dbReference>
<dbReference type="InterPro" id="IPR011626">
    <property type="entry name" value="Alpha-macroglobulin_TED"/>
</dbReference>
<dbReference type="Gene3D" id="1.50.10.20">
    <property type="match status" value="1"/>
</dbReference>
<dbReference type="Gene3D" id="2.60.120.1540">
    <property type="match status" value="1"/>
</dbReference>
<dbReference type="InterPro" id="IPR001599">
    <property type="entry name" value="Macroglobln_a2"/>
</dbReference>
<dbReference type="PANTHER" id="PTHR11412">
    <property type="entry name" value="MACROGLOBULIN / COMPLEMENT"/>
    <property type="match status" value="1"/>
</dbReference>
<dbReference type="Gene3D" id="6.20.50.160">
    <property type="match status" value="1"/>
</dbReference>
<dbReference type="OrthoDB" id="9998011at2759"/>
<dbReference type="Gene3D" id="2.20.130.20">
    <property type="match status" value="1"/>
</dbReference>
<keyword evidence="6" id="KW-1185">Reference proteome</keyword>
<dbReference type="AlphaFoldDB" id="A0A9J7DG02"/>
<proteinExistence type="predicted"/>
<dbReference type="InterPro" id="IPR009048">
    <property type="entry name" value="A-macroglobulin_rcpt-bd"/>
</dbReference>